<evidence type="ECO:0000313" key="3">
    <source>
        <dbReference type="Proteomes" id="UP000644699"/>
    </source>
</evidence>
<dbReference type="Proteomes" id="UP000644699">
    <property type="component" value="Unassembled WGS sequence"/>
</dbReference>
<keyword evidence="3" id="KW-1185">Reference proteome</keyword>
<reference evidence="2" key="1">
    <citation type="journal article" date="2014" name="Int. J. Syst. Evol. Microbiol.">
        <title>Complete genome sequence of Corynebacterium casei LMG S-19264T (=DSM 44701T), isolated from a smear-ripened cheese.</title>
        <authorList>
            <consortium name="US DOE Joint Genome Institute (JGI-PGF)"/>
            <person name="Walter F."/>
            <person name="Albersmeier A."/>
            <person name="Kalinowski J."/>
            <person name="Ruckert C."/>
        </authorList>
    </citation>
    <scope>NUCLEOTIDE SEQUENCE</scope>
    <source>
        <strain evidence="2">CGMCC 1.15367</strain>
    </source>
</reference>
<dbReference type="EMBL" id="BMIQ01000002">
    <property type="protein sequence ID" value="GGD97598.1"/>
    <property type="molecule type" value="Genomic_DNA"/>
</dbReference>
<organism evidence="2 3">
    <name type="scientific">Aureimonas endophytica</name>
    <dbReference type="NCBI Taxonomy" id="2027858"/>
    <lineage>
        <taxon>Bacteria</taxon>
        <taxon>Pseudomonadati</taxon>
        <taxon>Pseudomonadota</taxon>
        <taxon>Alphaproteobacteria</taxon>
        <taxon>Hyphomicrobiales</taxon>
        <taxon>Aurantimonadaceae</taxon>
        <taxon>Aureimonas</taxon>
    </lineage>
</organism>
<evidence type="ECO:0008006" key="4">
    <source>
        <dbReference type="Google" id="ProtNLM"/>
    </source>
</evidence>
<reference evidence="2" key="2">
    <citation type="submission" date="2020-09" db="EMBL/GenBank/DDBJ databases">
        <authorList>
            <person name="Sun Q."/>
            <person name="Zhou Y."/>
        </authorList>
    </citation>
    <scope>NUCLEOTIDE SEQUENCE</scope>
    <source>
        <strain evidence="2">CGMCC 1.15367</strain>
    </source>
</reference>
<protein>
    <recommendedName>
        <fullName evidence="4">DUF2934 family protein</fullName>
    </recommendedName>
</protein>
<comment type="caution">
    <text evidence="2">The sequence shown here is derived from an EMBL/GenBank/DDBJ whole genome shotgun (WGS) entry which is preliminary data.</text>
</comment>
<sequence>MENVSSAIFNAQDTFRASVSLYIQPGTRIGRNAMQARTDTDEDVRRLAYFLWEKAGRPNGKEHHFWAEASREIEGELKSKDAPNGVERRSVAR</sequence>
<feature type="region of interest" description="Disordered" evidence="1">
    <location>
        <begin position="73"/>
        <end position="93"/>
    </location>
</feature>
<dbReference type="InterPro" id="IPR021327">
    <property type="entry name" value="DUF2934"/>
</dbReference>
<accession>A0A916ZHW3</accession>
<dbReference type="AlphaFoldDB" id="A0A916ZHW3"/>
<proteinExistence type="predicted"/>
<dbReference type="Pfam" id="PF11154">
    <property type="entry name" value="DUF2934"/>
    <property type="match status" value="1"/>
</dbReference>
<gene>
    <name evidence="2" type="ORF">GCM10011390_15460</name>
</gene>
<evidence type="ECO:0000256" key="1">
    <source>
        <dbReference type="SAM" id="MobiDB-lite"/>
    </source>
</evidence>
<evidence type="ECO:0000313" key="2">
    <source>
        <dbReference type="EMBL" id="GGD97598.1"/>
    </source>
</evidence>
<name>A0A916ZHW3_9HYPH</name>